<dbReference type="STRING" id="501024.RTCCBAU85039_4336"/>
<accession>A0A1H8RU84</accession>
<name>A0A1H8RU84_9HYPH</name>
<dbReference type="AlphaFoldDB" id="A0A1H8RU84"/>
<keyword evidence="7" id="KW-1185">Reference proteome</keyword>
<dbReference type="EMBL" id="FOCV01000022">
    <property type="protein sequence ID" value="SEO69876.1"/>
    <property type="molecule type" value="Genomic_DNA"/>
</dbReference>
<evidence type="ECO:0000256" key="1">
    <source>
        <dbReference type="ARBA" id="ARBA00003871"/>
    </source>
</evidence>
<sequence>MTKSFGAMSVAQLSGLIQTAAVDPIEVTEAVIDGIDAYPDRAVFTVILRDRALEEARASSKRLKDGRSRGMLEGIPMAWKDLFDLKGRTTTAGSTVLATGPAAQADAPIVASLQQIGMVSIGCTNMSEFAFSGLGINPHYGTPQNPRSGDLARVPGGSSSGAGVAVAAGLVPVAMGTDTGGSVRIPAAFNGIVGYKATRGRYPMAGVFPLAKSLDSLGPLCRTVQDAVWIDAGMRGAASPSIVSRPVKGLDIVIPDNVVFDGAQAGVVTAFETAIDWLAAEGASISRIAIPAFDEILGLMAKYGALVTAEAFALHRERLAGPQAAEMDHRVAMRIRLGEKTTLANYLALLDARERLMADVEQLVGESFVAFPTVAHVAPAIAPLEADDDLFFSTNGMTLRNTMLGNFLDWCGVSIPCGTGDADMPVGFLLSAVGKRDEALLSTALSAEEIIRGEFI</sequence>
<evidence type="ECO:0000313" key="7">
    <source>
        <dbReference type="Proteomes" id="UP000198939"/>
    </source>
</evidence>
<dbReference type="SUPFAM" id="SSF75304">
    <property type="entry name" value="Amidase signature (AS) enzymes"/>
    <property type="match status" value="1"/>
</dbReference>
<comment type="function">
    <text evidence="1">Hydrolyzes indole-3-acetamide (IAM) into indole-3-acetic acid (IAA).</text>
</comment>
<dbReference type="EMBL" id="FNXB01000025">
    <property type="protein sequence ID" value="SEI08465.1"/>
    <property type="molecule type" value="Genomic_DNA"/>
</dbReference>
<dbReference type="OrthoDB" id="9811471at2"/>
<evidence type="ECO:0000313" key="5">
    <source>
        <dbReference type="EMBL" id="SEO69876.1"/>
    </source>
</evidence>
<reference evidence="5 7" key="3">
    <citation type="submission" date="2016-10" db="EMBL/GenBank/DDBJ databases">
        <authorList>
            <person name="Varghese N."/>
            <person name="Submissions S."/>
        </authorList>
    </citation>
    <scope>NUCLEOTIDE SEQUENCE [LARGE SCALE GENOMIC DNA]</scope>
    <source>
        <strain evidence="5 7">CGMCC 1.7071</strain>
    </source>
</reference>
<dbReference type="PROSITE" id="PS00571">
    <property type="entry name" value="AMIDASES"/>
    <property type="match status" value="1"/>
</dbReference>
<evidence type="ECO:0000313" key="4">
    <source>
        <dbReference type="EMBL" id="SEI08465.1"/>
    </source>
</evidence>
<protein>
    <recommendedName>
        <fullName evidence="2">Indoleacetamide hydrolase</fullName>
    </recommendedName>
</protein>
<dbReference type="PANTHER" id="PTHR11895">
    <property type="entry name" value="TRANSAMIDASE"/>
    <property type="match status" value="1"/>
</dbReference>
<keyword evidence="4" id="KW-0436">Ligase</keyword>
<evidence type="ECO:0000313" key="6">
    <source>
        <dbReference type="Proteomes" id="UP000183063"/>
    </source>
</evidence>
<dbReference type="NCBIfam" id="NF004766">
    <property type="entry name" value="PRK06102.1"/>
    <property type="match status" value="1"/>
</dbReference>
<dbReference type="InterPro" id="IPR000120">
    <property type="entry name" value="Amidase"/>
</dbReference>
<evidence type="ECO:0000256" key="2">
    <source>
        <dbReference type="ARBA" id="ARBA00021874"/>
    </source>
</evidence>
<reference evidence="6" key="1">
    <citation type="submission" date="2016-10" db="EMBL/GenBank/DDBJ databases">
        <authorList>
            <person name="Wibberg D."/>
        </authorList>
    </citation>
    <scope>NUCLEOTIDE SEQUENCE [LARGE SCALE GENOMIC DNA]</scope>
</reference>
<dbReference type="RefSeq" id="WP_072378458.1">
    <property type="nucleotide sequence ID" value="NZ_FNXB01000025.1"/>
</dbReference>
<dbReference type="NCBIfam" id="NF005460">
    <property type="entry name" value="PRK07056.1"/>
    <property type="match status" value="1"/>
</dbReference>
<dbReference type="GO" id="GO:0016740">
    <property type="term" value="F:transferase activity"/>
    <property type="evidence" value="ECO:0007669"/>
    <property type="project" value="UniProtKB-KW"/>
</dbReference>
<reference evidence="4" key="2">
    <citation type="submission" date="2016-10" db="EMBL/GenBank/DDBJ databases">
        <authorList>
            <person name="de Groot N.N."/>
        </authorList>
    </citation>
    <scope>NUCLEOTIDE SEQUENCE [LARGE SCALE GENOMIC DNA]</scope>
    <source>
        <strain evidence="4">CCBAU85039</strain>
    </source>
</reference>
<dbReference type="InterPro" id="IPR023631">
    <property type="entry name" value="Amidase_dom"/>
</dbReference>
<dbReference type="InterPro" id="IPR036928">
    <property type="entry name" value="AS_sf"/>
</dbReference>
<dbReference type="Proteomes" id="UP000198939">
    <property type="component" value="Unassembled WGS sequence"/>
</dbReference>
<keyword evidence="4" id="KW-0808">Transferase</keyword>
<dbReference type="GO" id="GO:0016874">
    <property type="term" value="F:ligase activity"/>
    <property type="evidence" value="ECO:0007669"/>
    <property type="project" value="UniProtKB-KW"/>
</dbReference>
<dbReference type="Proteomes" id="UP000183063">
    <property type="component" value="Unassembled WGS sequence"/>
</dbReference>
<organism evidence="4 6">
    <name type="scientific">Rhizobium tibeticum</name>
    <dbReference type="NCBI Taxonomy" id="501024"/>
    <lineage>
        <taxon>Bacteria</taxon>
        <taxon>Pseudomonadati</taxon>
        <taxon>Pseudomonadota</taxon>
        <taxon>Alphaproteobacteria</taxon>
        <taxon>Hyphomicrobiales</taxon>
        <taxon>Rhizobiaceae</taxon>
        <taxon>Rhizobium/Agrobacterium group</taxon>
        <taxon>Rhizobium</taxon>
    </lineage>
</organism>
<dbReference type="Gene3D" id="3.90.1300.10">
    <property type="entry name" value="Amidase signature (AS) domain"/>
    <property type="match status" value="1"/>
</dbReference>
<dbReference type="PANTHER" id="PTHR11895:SF176">
    <property type="entry name" value="AMIDASE AMID-RELATED"/>
    <property type="match status" value="1"/>
</dbReference>
<evidence type="ECO:0000259" key="3">
    <source>
        <dbReference type="Pfam" id="PF01425"/>
    </source>
</evidence>
<gene>
    <name evidence="4" type="primary">gatA_3</name>
    <name evidence="4" type="ORF">RTCCBAU85039_4336</name>
    <name evidence="5" type="ORF">SAMN05216228_102266</name>
</gene>
<feature type="domain" description="Amidase" evidence="3">
    <location>
        <begin position="26"/>
        <end position="441"/>
    </location>
</feature>
<dbReference type="InterPro" id="IPR020556">
    <property type="entry name" value="Amidase_CS"/>
</dbReference>
<proteinExistence type="predicted"/>
<dbReference type="Pfam" id="PF01425">
    <property type="entry name" value="Amidase"/>
    <property type="match status" value="1"/>
</dbReference>